<accession>A0A8H5M7Y7</accession>
<reference evidence="1 2" key="1">
    <citation type="journal article" date="2020" name="ISME J.">
        <title>Uncovering the hidden diversity of litter-decomposition mechanisms in mushroom-forming fungi.</title>
        <authorList>
            <person name="Floudas D."/>
            <person name="Bentzer J."/>
            <person name="Ahren D."/>
            <person name="Johansson T."/>
            <person name="Persson P."/>
            <person name="Tunlid A."/>
        </authorList>
    </citation>
    <scope>NUCLEOTIDE SEQUENCE [LARGE SCALE GENOMIC DNA]</scope>
    <source>
        <strain evidence="1 2">CBS 661.87</strain>
    </source>
</reference>
<comment type="caution">
    <text evidence="1">The sequence shown here is derived from an EMBL/GenBank/DDBJ whole genome shotgun (WGS) entry which is preliminary data.</text>
</comment>
<dbReference type="Proteomes" id="UP000565441">
    <property type="component" value="Unassembled WGS sequence"/>
</dbReference>
<gene>
    <name evidence="1" type="ORF">D9615_003142</name>
</gene>
<dbReference type="OrthoDB" id="2774467at2759"/>
<evidence type="ECO:0000313" key="1">
    <source>
        <dbReference type="EMBL" id="KAF5384054.1"/>
    </source>
</evidence>
<keyword evidence="2" id="KW-1185">Reference proteome</keyword>
<evidence type="ECO:0000313" key="2">
    <source>
        <dbReference type="Proteomes" id="UP000565441"/>
    </source>
</evidence>
<dbReference type="EMBL" id="JAACJP010000005">
    <property type="protein sequence ID" value="KAF5384054.1"/>
    <property type="molecule type" value="Genomic_DNA"/>
</dbReference>
<protein>
    <submittedName>
        <fullName evidence="1">Uncharacterized protein</fullName>
    </submittedName>
</protein>
<proteinExistence type="predicted"/>
<sequence>MQQTDSAWDHRKTRFCSRLVMHYLLLSLQHTNTSLLDMSLSRPLVPNDHKVIPIIPPKNRRCDVKRDFPRLLDVGPLPVLYHHLIPSNKKGLPKPPLIHCGYLAEQEFLFAYARQHGLSQECAGDYEGDIMLLKLDTMYAAVKAILEELKISSIRIRLPHVVKQGGGTRIIKLYSNYSMKRIPPTEDVEKLARFLGMEQEQPKWYFDAKKWRWS</sequence>
<dbReference type="AlphaFoldDB" id="A0A8H5M7Y7"/>
<organism evidence="1 2">
    <name type="scientific">Tricholomella constricta</name>
    <dbReference type="NCBI Taxonomy" id="117010"/>
    <lineage>
        <taxon>Eukaryota</taxon>
        <taxon>Fungi</taxon>
        <taxon>Dikarya</taxon>
        <taxon>Basidiomycota</taxon>
        <taxon>Agaricomycotina</taxon>
        <taxon>Agaricomycetes</taxon>
        <taxon>Agaricomycetidae</taxon>
        <taxon>Agaricales</taxon>
        <taxon>Tricholomatineae</taxon>
        <taxon>Lyophyllaceae</taxon>
        <taxon>Tricholomella</taxon>
    </lineage>
</organism>
<name>A0A8H5M7Y7_9AGAR</name>